<accession>A0ABX2IYK8</accession>
<name>A0ABX2IYK8_9RHOB</name>
<feature type="transmembrane region" description="Helical" evidence="1">
    <location>
        <begin position="108"/>
        <end position="129"/>
    </location>
</feature>
<evidence type="ECO:0000313" key="3">
    <source>
        <dbReference type="Proteomes" id="UP000777935"/>
    </source>
</evidence>
<comment type="caution">
    <text evidence="2">The sequence shown here is derived from an EMBL/GenBank/DDBJ whole genome shotgun (WGS) entry which is preliminary data.</text>
</comment>
<dbReference type="Proteomes" id="UP000777935">
    <property type="component" value="Unassembled WGS sequence"/>
</dbReference>
<reference evidence="2 3" key="1">
    <citation type="submission" date="2020-06" db="EMBL/GenBank/DDBJ databases">
        <title>Sulfitobacter algicola sp. nov., isolated from green algae.</title>
        <authorList>
            <person name="Wang C."/>
        </authorList>
    </citation>
    <scope>NUCLEOTIDE SEQUENCE [LARGE SCALE GENOMIC DNA]</scope>
    <source>
        <strain evidence="2 3">1151</strain>
    </source>
</reference>
<keyword evidence="1" id="KW-0472">Membrane</keyword>
<sequence length="166" mass="18080">MPVADNIIATYRGPTRVMQRLLDAGQREDRALAMVMGASALIFIAQWPKLARQAHLTEGVEIQQLIAGALWGIIFLLPLMLYGLAALSHMIARVFGGRGSWFGARLALFWSLLASTPLLMLHGLVAGFIGPGTQLSVVGVVWLVVFLVFWGLCLRVAELETPLKAD</sequence>
<organism evidence="2 3">
    <name type="scientific">Parasulfitobacter algicola</name>
    <dbReference type="NCBI Taxonomy" id="2614809"/>
    <lineage>
        <taxon>Bacteria</taxon>
        <taxon>Pseudomonadati</taxon>
        <taxon>Pseudomonadota</taxon>
        <taxon>Alphaproteobacteria</taxon>
        <taxon>Rhodobacterales</taxon>
        <taxon>Roseobacteraceae</taxon>
        <taxon>Parasulfitobacter</taxon>
    </lineage>
</organism>
<dbReference type="RefSeq" id="WP_174138288.1">
    <property type="nucleotide sequence ID" value="NZ_JABUFE010000006.1"/>
</dbReference>
<feature type="transmembrane region" description="Helical" evidence="1">
    <location>
        <begin position="31"/>
        <end position="48"/>
    </location>
</feature>
<gene>
    <name evidence="2" type="ORF">HRQ87_11070</name>
</gene>
<evidence type="ECO:0000256" key="1">
    <source>
        <dbReference type="SAM" id="Phobius"/>
    </source>
</evidence>
<dbReference type="EMBL" id="JABUFE010000006">
    <property type="protein sequence ID" value="NSX55343.1"/>
    <property type="molecule type" value="Genomic_DNA"/>
</dbReference>
<keyword evidence="1" id="KW-0812">Transmembrane</keyword>
<feature type="transmembrane region" description="Helical" evidence="1">
    <location>
        <begin position="68"/>
        <end position="87"/>
    </location>
</feature>
<evidence type="ECO:0000313" key="2">
    <source>
        <dbReference type="EMBL" id="NSX55343.1"/>
    </source>
</evidence>
<proteinExistence type="predicted"/>
<keyword evidence="3" id="KW-1185">Reference proteome</keyword>
<protein>
    <submittedName>
        <fullName evidence="2">YIP1 family protein</fullName>
    </submittedName>
</protein>
<feature type="transmembrane region" description="Helical" evidence="1">
    <location>
        <begin position="135"/>
        <end position="157"/>
    </location>
</feature>
<keyword evidence="1" id="KW-1133">Transmembrane helix</keyword>